<dbReference type="PROSITE" id="PS50110">
    <property type="entry name" value="RESPONSE_REGULATORY"/>
    <property type="match status" value="1"/>
</dbReference>
<dbReference type="Pfam" id="PF00072">
    <property type="entry name" value="Response_reg"/>
    <property type="match status" value="1"/>
</dbReference>
<dbReference type="SUPFAM" id="SSF52172">
    <property type="entry name" value="CheY-like"/>
    <property type="match status" value="1"/>
</dbReference>
<keyword evidence="1 2" id="KW-0597">Phosphoprotein</keyword>
<dbReference type="AlphaFoldDB" id="A0A2T0VGY0"/>
<accession>A0A2T0VGY0</accession>
<dbReference type="InterPro" id="IPR050595">
    <property type="entry name" value="Bact_response_regulator"/>
</dbReference>
<comment type="caution">
    <text evidence="4">The sequence shown here is derived from an EMBL/GenBank/DDBJ whole genome shotgun (WGS) entry which is preliminary data.</text>
</comment>
<feature type="modified residue" description="4-aspartylphosphate" evidence="2">
    <location>
        <position position="68"/>
    </location>
</feature>
<dbReference type="PANTHER" id="PTHR44591">
    <property type="entry name" value="STRESS RESPONSE REGULATOR PROTEIN 1"/>
    <property type="match status" value="1"/>
</dbReference>
<evidence type="ECO:0000313" key="4">
    <source>
        <dbReference type="EMBL" id="PRY69459.1"/>
    </source>
</evidence>
<feature type="domain" description="Response regulatory" evidence="3">
    <location>
        <begin position="19"/>
        <end position="127"/>
    </location>
</feature>
<evidence type="ECO:0000259" key="3">
    <source>
        <dbReference type="PROSITE" id="PS50110"/>
    </source>
</evidence>
<protein>
    <submittedName>
        <fullName evidence="4">Response regulator receiver domain-containing protein</fullName>
    </submittedName>
</protein>
<dbReference type="InterPro" id="IPR001789">
    <property type="entry name" value="Sig_transdc_resp-reg_receiver"/>
</dbReference>
<dbReference type="InterPro" id="IPR011006">
    <property type="entry name" value="CheY-like_superfamily"/>
</dbReference>
<evidence type="ECO:0000256" key="2">
    <source>
        <dbReference type="PROSITE-ProRule" id="PRU00169"/>
    </source>
</evidence>
<keyword evidence="5" id="KW-1185">Reference proteome</keyword>
<dbReference type="EMBL" id="PVTL01000002">
    <property type="protein sequence ID" value="PRY69459.1"/>
    <property type="molecule type" value="Genomic_DNA"/>
</dbReference>
<reference evidence="4 5" key="1">
    <citation type="submission" date="2018-03" db="EMBL/GenBank/DDBJ databases">
        <title>Genomic Encyclopedia of Type Strains, Phase III (KMG-III): the genomes of soil and plant-associated and newly described type strains.</title>
        <authorList>
            <person name="Whitman W."/>
        </authorList>
    </citation>
    <scope>NUCLEOTIDE SEQUENCE [LARGE SCALE GENOMIC DNA]</scope>
    <source>
        <strain evidence="4 5">CGMCC 1.12484</strain>
    </source>
</reference>
<evidence type="ECO:0000256" key="1">
    <source>
        <dbReference type="ARBA" id="ARBA00022553"/>
    </source>
</evidence>
<gene>
    <name evidence="4" type="ORF">B0I08_102133</name>
</gene>
<sequence length="129" mass="14364">MVNAAAERLPETTVTPRARVLVVEDSDDQRELVRTYLERASCTVIAVQNAEDAIAAYLLQTPDLAIIDLLLPGMNGWELVRRLRADRPECAIVVTSVLDRIDFPPAEAILPKPFTRAQILQVLEECVPE</sequence>
<dbReference type="Proteomes" id="UP000237983">
    <property type="component" value="Unassembled WGS sequence"/>
</dbReference>
<dbReference type="GO" id="GO:0000160">
    <property type="term" value="P:phosphorelay signal transduction system"/>
    <property type="evidence" value="ECO:0007669"/>
    <property type="project" value="InterPro"/>
</dbReference>
<dbReference type="PANTHER" id="PTHR44591:SF20">
    <property type="entry name" value="PROTEIN PILH"/>
    <property type="match status" value="1"/>
</dbReference>
<organism evidence="4 5">
    <name type="scientific">Glaciihabitans tibetensis</name>
    <dbReference type="NCBI Taxonomy" id="1266600"/>
    <lineage>
        <taxon>Bacteria</taxon>
        <taxon>Bacillati</taxon>
        <taxon>Actinomycetota</taxon>
        <taxon>Actinomycetes</taxon>
        <taxon>Micrococcales</taxon>
        <taxon>Microbacteriaceae</taxon>
        <taxon>Glaciihabitans</taxon>
    </lineage>
</organism>
<name>A0A2T0VGY0_9MICO</name>
<dbReference type="CDD" id="cd00156">
    <property type="entry name" value="REC"/>
    <property type="match status" value="1"/>
</dbReference>
<evidence type="ECO:0000313" key="5">
    <source>
        <dbReference type="Proteomes" id="UP000237983"/>
    </source>
</evidence>
<proteinExistence type="predicted"/>
<dbReference type="Gene3D" id="3.40.50.2300">
    <property type="match status" value="1"/>
</dbReference>
<dbReference type="SMART" id="SM00448">
    <property type="entry name" value="REC"/>
    <property type="match status" value="1"/>
</dbReference>